<proteinExistence type="predicted"/>
<gene>
    <name evidence="1" type="ORF">BN437_1379</name>
</gene>
<comment type="caution">
    <text evidence="1">The sequence shown here is derived from an EMBL/GenBank/DDBJ whole genome shotgun (WGS) entry which is preliminary data.</text>
</comment>
<organism evidence="1 2">
    <name type="scientific">Erwinia amylovora NBRC 12687 = CFBP 1232</name>
    <dbReference type="NCBI Taxonomy" id="1219359"/>
    <lineage>
        <taxon>Bacteria</taxon>
        <taxon>Pseudomonadati</taxon>
        <taxon>Pseudomonadota</taxon>
        <taxon>Gammaproteobacteria</taxon>
        <taxon>Enterobacterales</taxon>
        <taxon>Erwiniaceae</taxon>
        <taxon>Erwinia</taxon>
    </lineage>
</organism>
<protein>
    <submittedName>
        <fullName evidence="1">Uncharacterized protein</fullName>
    </submittedName>
</protein>
<evidence type="ECO:0000313" key="1">
    <source>
        <dbReference type="EMBL" id="CCO93320.1"/>
    </source>
</evidence>
<dbReference type="RefSeq" id="WP_004156907.1">
    <property type="nucleotide sequence ID" value="NZ_BAYW01000002.1"/>
</dbReference>
<evidence type="ECO:0000313" key="2">
    <source>
        <dbReference type="Proteomes" id="UP000013111"/>
    </source>
</evidence>
<dbReference type="Proteomes" id="UP000013111">
    <property type="component" value="Unassembled WGS sequence"/>
</dbReference>
<dbReference type="GeneID" id="97605638"/>
<accession>A0A830ZZ55</accession>
<name>A0A830ZZ55_ERWAM</name>
<dbReference type="AlphaFoldDB" id="A0A830ZZ55"/>
<sequence length="117" mass="13897">MFNVRKAIILYPANKPMSKRSKKVRGREVPAQNVIEQVTSIRLQQSRLGKRKWHDLLQRQAEMAPYVGRDSLFQNQRCSRTEPDALPKKYLYIMKLRFHIPLMRPQHSKWPCLGRVI</sequence>
<dbReference type="EMBL" id="CAPB01000009">
    <property type="protein sequence ID" value="CCO93320.1"/>
    <property type="molecule type" value="Genomic_DNA"/>
</dbReference>
<reference evidence="1 2" key="1">
    <citation type="submission" date="2012-11" db="EMBL/GenBank/DDBJ databases">
        <authorList>
            <person name="Linke B."/>
        </authorList>
    </citation>
    <scope>NUCLEOTIDE SEQUENCE [LARGE SCALE GENOMIC DNA]</scope>
    <source>
        <strain evidence="2">CFBP 1232</strain>
    </source>
</reference>
<reference evidence="1 2" key="2">
    <citation type="submission" date="2013-04" db="EMBL/GenBank/DDBJ databases">
        <title>Comparative genomics of 12 strains of Erwinia amylovora identifies a pan-genome with a large conserved core and provides insights into host specificity.</title>
        <authorList>
            <person name="Mann R.A."/>
            <person name="Smits T.H.M."/>
            <person name="Buehlmann A."/>
            <person name="Blom J."/>
            <person name="Goesmann A."/>
            <person name="Frey J.E."/>
            <person name="Plummer K.M."/>
            <person name="Beer S.V."/>
            <person name="Luck J."/>
            <person name="Duffy B."/>
            <person name="Rodoni B."/>
        </authorList>
    </citation>
    <scope>NUCLEOTIDE SEQUENCE [LARGE SCALE GENOMIC DNA]</scope>
    <source>
        <strain evidence="2">CFBP 1232</strain>
    </source>
</reference>